<organism evidence="3 4">
    <name type="scientific">Candidatus Amunia macphersoniae</name>
    <dbReference type="NCBI Taxonomy" id="3127014"/>
    <lineage>
        <taxon>Bacteria</taxon>
        <taxon>Bacillati</taxon>
        <taxon>Candidatus Dormiibacterota</taxon>
        <taxon>Candidatus Dormibacteria</taxon>
        <taxon>Candidatus Aeolococcales</taxon>
        <taxon>Candidatus Aeolococcaceae</taxon>
        <taxon>Candidatus Amunia</taxon>
    </lineage>
</organism>
<dbReference type="GO" id="GO:0016020">
    <property type="term" value="C:membrane"/>
    <property type="evidence" value="ECO:0007669"/>
    <property type="project" value="TreeGrafter"/>
</dbReference>
<dbReference type="GO" id="GO:0009103">
    <property type="term" value="P:lipopolysaccharide biosynthetic process"/>
    <property type="evidence" value="ECO:0007669"/>
    <property type="project" value="TreeGrafter"/>
</dbReference>
<evidence type="ECO:0000313" key="4">
    <source>
        <dbReference type="Proteomes" id="UP000614410"/>
    </source>
</evidence>
<feature type="transmembrane region" description="Helical" evidence="1">
    <location>
        <begin position="322"/>
        <end position="340"/>
    </location>
</feature>
<feature type="transmembrane region" description="Helical" evidence="1">
    <location>
        <begin position="82"/>
        <end position="107"/>
    </location>
</feature>
<feature type="domain" description="Acyltransferase 3" evidence="2">
    <location>
        <begin position="48"/>
        <end position="401"/>
    </location>
</feature>
<feature type="transmembrane region" description="Helical" evidence="1">
    <location>
        <begin position="347"/>
        <end position="364"/>
    </location>
</feature>
<keyword evidence="1" id="KW-0472">Membrane</keyword>
<feature type="transmembrane region" description="Helical" evidence="1">
    <location>
        <begin position="51"/>
        <end position="70"/>
    </location>
</feature>
<dbReference type="EMBL" id="JAEKNN010000025">
    <property type="protein sequence ID" value="MBJ7608798.1"/>
    <property type="molecule type" value="Genomic_DNA"/>
</dbReference>
<dbReference type="PANTHER" id="PTHR23028">
    <property type="entry name" value="ACETYLTRANSFERASE"/>
    <property type="match status" value="1"/>
</dbReference>
<dbReference type="InterPro" id="IPR050879">
    <property type="entry name" value="Acyltransferase_3"/>
</dbReference>
<feature type="transmembrane region" description="Helical" evidence="1">
    <location>
        <begin position="169"/>
        <end position="194"/>
    </location>
</feature>
<feature type="transmembrane region" description="Helical" evidence="1">
    <location>
        <begin position="290"/>
        <end position="310"/>
    </location>
</feature>
<sequence length="443" mass="47593">MTVHREHLPAQDRLRALPVPAVVSPDTALRRHGRESTHAATRGQRSPNLDVLRALAAVMVVAAHANYLNAVTRAPSGGLRHYMWSGVNLFFVLSGYLITRPFIVALCQGRPRPRLLAYTVRRASRILPAYWLVIAVSLLIMRPLTATWSEVVSHLLLIHDSVPGQTYTVVAVAWTLGVEAAFYVLVPLAAAVTGLRSHGPVAPRRIAAIIVGAWILSAVWSWAAASFGSDWMGNMGSQGINDAGDGAPALLTVNLPAKLFLFCPGVLIALAECCGALESLRLTRTAVGRAVMVLASGVLWWAGVLVDWGHSTPASRAARDELFAAAFGVLLVIAIQTRPWRSPLARVAASVGVVSYGLYLWHGITEDWIRGAHVSLPTLGGPTSTWLLATAAVALTGLIPATLSWVLLERSLIARAARAFSVRTASSPRPPDAVTSHVRWRPR</sequence>
<gene>
    <name evidence="3" type="ORF">JF887_05120</name>
</gene>
<feature type="transmembrane region" description="Helical" evidence="1">
    <location>
        <begin position="259"/>
        <end position="278"/>
    </location>
</feature>
<keyword evidence="1" id="KW-0812">Transmembrane</keyword>
<feature type="transmembrane region" description="Helical" evidence="1">
    <location>
        <begin position="128"/>
        <end position="149"/>
    </location>
</feature>
<dbReference type="PANTHER" id="PTHR23028:SF53">
    <property type="entry name" value="ACYL_TRANSF_3 DOMAIN-CONTAINING PROTEIN"/>
    <property type="match status" value="1"/>
</dbReference>
<dbReference type="AlphaFoldDB" id="A0A934NEI3"/>
<dbReference type="Proteomes" id="UP000614410">
    <property type="component" value="Unassembled WGS sequence"/>
</dbReference>
<dbReference type="GO" id="GO:0016747">
    <property type="term" value="F:acyltransferase activity, transferring groups other than amino-acyl groups"/>
    <property type="evidence" value="ECO:0007669"/>
    <property type="project" value="InterPro"/>
</dbReference>
<name>A0A934NEI3_9BACT</name>
<keyword evidence="1" id="KW-1133">Transmembrane helix</keyword>
<feature type="transmembrane region" description="Helical" evidence="1">
    <location>
        <begin position="206"/>
        <end position="225"/>
    </location>
</feature>
<keyword evidence="3" id="KW-0808">Transferase</keyword>
<comment type="caution">
    <text evidence="3">The sequence shown here is derived from an EMBL/GenBank/DDBJ whole genome shotgun (WGS) entry which is preliminary data.</text>
</comment>
<feature type="transmembrane region" description="Helical" evidence="1">
    <location>
        <begin position="384"/>
        <end position="408"/>
    </location>
</feature>
<evidence type="ECO:0000259" key="2">
    <source>
        <dbReference type="Pfam" id="PF01757"/>
    </source>
</evidence>
<evidence type="ECO:0000313" key="3">
    <source>
        <dbReference type="EMBL" id="MBJ7608798.1"/>
    </source>
</evidence>
<keyword evidence="3" id="KW-0012">Acyltransferase</keyword>
<proteinExistence type="predicted"/>
<dbReference type="InterPro" id="IPR002656">
    <property type="entry name" value="Acyl_transf_3_dom"/>
</dbReference>
<dbReference type="Pfam" id="PF01757">
    <property type="entry name" value="Acyl_transf_3"/>
    <property type="match status" value="1"/>
</dbReference>
<accession>A0A934NEI3</accession>
<evidence type="ECO:0000256" key="1">
    <source>
        <dbReference type="SAM" id="Phobius"/>
    </source>
</evidence>
<protein>
    <submittedName>
        <fullName evidence="3">Acyltransferase</fullName>
    </submittedName>
</protein>
<reference evidence="3 4" key="1">
    <citation type="submission" date="2020-10" db="EMBL/GenBank/DDBJ databases">
        <title>Ca. Dormibacterota MAGs.</title>
        <authorList>
            <person name="Montgomery K."/>
        </authorList>
    </citation>
    <scope>NUCLEOTIDE SEQUENCE [LARGE SCALE GENOMIC DNA]</scope>
    <source>
        <strain evidence="3">Mitchell_Peninsula_5</strain>
    </source>
</reference>